<dbReference type="AlphaFoldDB" id="A0A848PC84"/>
<evidence type="ECO:0000256" key="1">
    <source>
        <dbReference type="SAM" id="MobiDB-lite"/>
    </source>
</evidence>
<name>A0A848PC84_9RALS</name>
<feature type="compositionally biased region" description="Polar residues" evidence="1">
    <location>
        <begin position="1"/>
        <end position="18"/>
    </location>
</feature>
<dbReference type="Proteomes" id="UP000575469">
    <property type="component" value="Unassembled WGS sequence"/>
</dbReference>
<evidence type="ECO:0000313" key="2">
    <source>
        <dbReference type="EMBL" id="NMV41148.1"/>
    </source>
</evidence>
<organism evidence="2 3">
    <name type="scientific">Ralstonia insidiosa</name>
    <dbReference type="NCBI Taxonomy" id="190721"/>
    <lineage>
        <taxon>Bacteria</taxon>
        <taxon>Pseudomonadati</taxon>
        <taxon>Pseudomonadota</taxon>
        <taxon>Betaproteobacteria</taxon>
        <taxon>Burkholderiales</taxon>
        <taxon>Burkholderiaceae</taxon>
        <taxon>Ralstonia</taxon>
    </lineage>
</organism>
<comment type="caution">
    <text evidence="2">The sequence shown here is derived from an EMBL/GenBank/DDBJ whole genome shotgun (WGS) entry which is preliminary data.</text>
</comment>
<dbReference type="EMBL" id="JABBZM010000029">
    <property type="protein sequence ID" value="NMV41148.1"/>
    <property type="molecule type" value="Genomic_DNA"/>
</dbReference>
<reference evidence="2 3" key="1">
    <citation type="submission" date="2020-04" db="EMBL/GenBank/DDBJ databases">
        <title>Ralstonia insidiosa genome sequencing and assembly.</title>
        <authorList>
            <person name="Martins R.C.R."/>
            <person name="Perdigao-Neto L.V."/>
            <person name="Levin A.S.S."/>
            <person name="Costa S.F."/>
        </authorList>
    </citation>
    <scope>NUCLEOTIDE SEQUENCE [LARGE SCALE GENOMIC DNA]</scope>
    <source>
        <strain evidence="2 3">5047</strain>
    </source>
</reference>
<dbReference type="RefSeq" id="WP_169341497.1">
    <property type="nucleotide sequence ID" value="NZ_JABBZM010000029.1"/>
</dbReference>
<accession>A0A848PC84</accession>
<evidence type="ECO:0000313" key="3">
    <source>
        <dbReference type="Proteomes" id="UP000575469"/>
    </source>
</evidence>
<proteinExistence type="predicted"/>
<feature type="region of interest" description="Disordered" evidence="1">
    <location>
        <begin position="1"/>
        <end position="23"/>
    </location>
</feature>
<protein>
    <submittedName>
        <fullName evidence="2">Uncharacterized protein</fullName>
    </submittedName>
</protein>
<gene>
    <name evidence="2" type="ORF">HGR00_24845</name>
</gene>
<sequence length="69" mass="7397">MTEPTKTPDTTPAEQVPSSPLDPLLEKLNEAFPDGAAGAADPKASSQGFLRQAAFARESLKRPEDTRED</sequence>